<keyword evidence="3" id="KW-1185">Reference proteome</keyword>
<sequence length="151" mass="16191">MPKMKHLLRKLHIGGSSSNGFGDHHHRLDESTRPMIDPTSIRSSSPSPASTPSVSSSSGFGNAAATLPRLEPFEPAGRDLAAAVDGIDFSLMEEEYQVQLAMAISVSDPDPRENADTAQLDAAKRISLGVKAPVTNADSAVDFLSLRYWFP</sequence>
<feature type="compositionally biased region" description="Low complexity" evidence="1">
    <location>
        <begin position="38"/>
        <end position="58"/>
    </location>
</feature>
<evidence type="ECO:0000256" key="1">
    <source>
        <dbReference type="SAM" id="MobiDB-lite"/>
    </source>
</evidence>
<evidence type="ECO:0000313" key="2">
    <source>
        <dbReference type="EMBL" id="KAF3549903.1"/>
    </source>
</evidence>
<accession>A0ABQ7CF26</accession>
<comment type="caution">
    <text evidence="2">The sequence shown here is derived from an EMBL/GenBank/DDBJ whole genome shotgun (WGS) entry which is preliminary data.</text>
</comment>
<organism evidence="2 3">
    <name type="scientific">Brassica cretica</name>
    <name type="common">Mustard</name>
    <dbReference type="NCBI Taxonomy" id="69181"/>
    <lineage>
        <taxon>Eukaryota</taxon>
        <taxon>Viridiplantae</taxon>
        <taxon>Streptophyta</taxon>
        <taxon>Embryophyta</taxon>
        <taxon>Tracheophyta</taxon>
        <taxon>Spermatophyta</taxon>
        <taxon>Magnoliopsida</taxon>
        <taxon>eudicotyledons</taxon>
        <taxon>Gunneridae</taxon>
        <taxon>Pentapetalae</taxon>
        <taxon>rosids</taxon>
        <taxon>malvids</taxon>
        <taxon>Brassicales</taxon>
        <taxon>Brassicaceae</taxon>
        <taxon>Brassiceae</taxon>
        <taxon>Brassica</taxon>
    </lineage>
</organism>
<gene>
    <name evidence="2" type="ORF">DY000_02000487</name>
</gene>
<protein>
    <submittedName>
        <fullName evidence="2">Uncharacterized protein</fullName>
    </submittedName>
</protein>
<proteinExistence type="predicted"/>
<dbReference type="EMBL" id="QGKV02000832">
    <property type="protein sequence ID" value="KAF3549903.1"/>
    <property type="molecule type" value="Genomic_DNA"/>
</dbReference>
<evidence type="ECO:0000313" key="3">
    <source>
        <dbReference type="Proteomes" id="UP000266723"/>
    </source>
</evidence>
<name>A0ABQ7CF26_BRACR</name>
<feature type="compositionally biased region" description="Basic and acidic residues" evidence="1">
    <location>
        <begin position="22"/>
        <end position="32"/>
    </location>
</feature>
<reference evidence="2 3" key="1">
    <citation type="journal article" date="2020" name="BMC Genomics">
        <title>Intraspecific diversification of the crop wild relative Brassica cretica Lam. using demographic model selection.</title>
        <authorList>
            <person name="Kioukis A."/>
            <person name="Michalopoulou V.A."/>
            <person name="Briers L."/>
            <person name="Pirintsos S."/>
            <person name="Studholme D.J."/>
            <person name="Pavlidis P."/>
            <person name="Sarris P.F."/>
        </authorList>
    </citation>
    <scope>NUCLEOTIDE SEQUENCE [LARGE SCALE GENOMIC DNA]</scope>
    <source>
        <strain evidence="3">cv. PFS-1207/04</strain>
    </source>
</reference>
<feature type="region of interest" description="Disordered" evidence="1">
    <location>
        <begin position="13"/>
        <end position="61"/>
    </location>
</feature>
<dbReference type="Proteomes" id="UP000266723">
    <property type="component" value="Unassembled WGS sequence"/>
</dbReference>